<dbReference type="HAMAP" id="MF_00185">
    <property type="entry name" value="IPP_trans"/>
    <property type="match status" value="1"/>
</dbReference>
<organism evidence="14 15">
    <name type="scientific">Propionimicrobium lymphophilum ACS-093-V-SCH5</name>
    <dbReference type="NCBI Taxonomy" id="883161"/>
    <lineage>
        <taxon>Bacteria</taxon>
        <taxon>Bacillati</taxon>
        <taxon>Actinomycetota</taxon>
        <taxon>Actinomycetes</taxon>
        <taxon>Propionibacteriales</taxon>
        <taxon>Propionibacteriaceae</taxon>
        <taxon>Propionimicrobium</taxon>
    </lineage>
</organism>
<evidence type="ECO:0000256" key="3">
    <source>
        <dbReference type="ARBA" id="ARBA00005842"/>
    </source>
</evidence>
<dbReference type="PANTHER" id="PTHR11088">
    <property type="entry name" value="TRNA DIMETHYLALLYLTRANSFERASE"/>
    <property type="match status" value="1"/>
</dbReference>
<dbReference type="STRING" id="883161.HMPREF9306_00862"/>
<evidence type="ECO:0000256" key="12">
    <source>
        <dbReference type="RuleBase" id="RU003784"/>
    </source>
</evidence>
<dbReference type="GO" id="GO:0006400">
    <property type="term" value="P:tRNA modification"/>
    <property type="evidence" value="ECO:0007669"/>
    <property type="project" value="TreeGrafter"/>
</dbReference>
<keyword evidence="4 10" id="KW-0808">Transferase</keyword>
<evidence type="ECO:0000256" key="2">
    <source>
        <dbReference type="ARBA" id="ARBA00003213"/>
    </source>
</evidence>
<evidence type="ECO:0000256" key="6">
    <source>
        <dbReference type="ARBA" id="ARBA00022741"/>
    </source>
</evidence>
<dbReference type="Gene3D" id="1.10.20.140">
    <property type="match status" value="1"/>
</dbReference>
<gene>
    <name evidence="10" type="primary">miaA</name>
    <name evidence="14" type="ORF">HMPREF9306_00862</name>
</gene>
<evidence type="ECO:0000256" key="7">
    <source>
        <dbReference type="ARBA" id="ARBA00022840"/>
    </source>
</evidence>
<dbReference type="Pfam" id="PF01715">
    <property type="entry name" value="IPPT"/>
    <property type="match status" value="1"/>
</dbReference>
<feature type="region of interest" description="Interaction with substrate tRNA" evidence="10">
    <location>
        <begin position="39"/>
        <end position="42"/>
    </location>
</feature>
<feature type="binding site" evidence="10">
    <location>
        <begin position="13"/>
        <end position="20"/>
    </location>
    <ligand>
        <name>ATP</name>
        <dbReference type="ChEBI" id="CHEBI:30616"/>
    </ligand>
</feature>
<reference evidence="14 15" key="1">
    <citation type="submission" date="2013-04" db="EMBL/GenBank/DDBJ databases">
        <title>The Genome Sequence of Propionimicrobium lymphophilum ACS-093-V-SCH5.</title>
        <authorList>
            <consortium name="The Broad Institute Genomics Platform"/>
            <person name="Earl A."/>
            <person name="Ward D."/>
            <person name="Feldgarden M."/>
            <person name="Gevers D."/>
            <person name="Saerens B."/>
            <person name="Vaneechoutte M."/>
            <person name="Walker B."/>
            <person name="Young S."/>
            <person name="Zeng Q."/>
            <person name="Gargeya S."/>
            <person name="Fitzgerald M."/>
            <person name="Haas B."/>
            <person name="Abouelleil A."/>
            <person name="Allen A.W."/>
            <person name="Alvarado L."/>
            <person name="Arachchi H.M."/>
            <person name="Berlin A.M."/>
            <person name="Chapman S.B."/>
            <person name="Gainer-Dewar J."/>
            <person name="Goldberg J."/>
            <person name="Griggs A."/>
            <person name="Gujja S."/>
            <person name="Hansen M."/>
            <person name="Howarth C."/>
            <person name="Imamovic A."/>
            <person name="Ireland A."/>
            <person name="Larimer J."/>
            <person name="McCowan C."/>
            <person name="Murphy C."/>
            <person name="Pearson M."/>
            <person name="Poon T.W."/>
            <person name="Priest M."/>
            <person name="Roberts A."/>
            <person name="Saif S."/>
            <person name="Shea T."/>
            <person name="Sisk P."/>
            <person name="Sykes S."/>
            <person name="Wortman J."/>
            <person name="Nusbaum C."/>
            <person name="Birren B."/>
        </authorList>
    </citation>
    <scope>NUCLEOTIDE SEQUENCE [LARGE SCALE GENOMIC DNA]</scope>
    <source>
        <strain evidence="14 15">ACS-093-V-SCH5</strain>
    </source>
</reference>
<evidence type="ECO:0000256" key="11">
    <source>
        <dbReference type="RuleBase" id="RU003783"/>
    </source>
</evidence>
<comment type="caution">
    <text evidence="10">Lacks conserved residue(s) required for the propagation of feature annotation.</text>
</comment>
<evidence type="ECO:0000313" key="14">
    <source>
        <dbReference type="EMBL" id="EPD33323.1"/>
    </source>
</evidence>
<dbReference type="PATRIC" id="fig|883161.3.peg.858"/>
<keyword evidence="6 10" id="KW-0547">Nucleotide-binding</keyword>
<evidence type="ECO:0000256" key="13">
    <source>
        <dbReference type="RuleBase" id="RU003785"/>
    </source>
</evidence>
<evidence type="ECO:0000256" key="5">
    <source>
        <dbReference type="ARBA" id="ARBA00022694"/>
    </source>
</evidence>
<dbReference type="GO" id="GO:0005524">
    <property type="term" value="F:ATP binding"/>
    <property type="evidence" value="ECO:0007669"/>
    <property type="project" value="UniProtKB-UniRule"/>
</dbReference>
<dbReference type="RefSeq" id="WP_016455698.1">
    <property type="nucleotide sequence ID" value="NZ_KE150269.1"/>
</dbReference>
<evidence type="ECO:0000256" key="9">
    <source>
        <dbReference type="ARBA" id="ARBA00049563"/>
    </source>
</evidence>
<evidence type="ECO:0000313" key="15">
    <source>
        <dbReference type="Proteomes" id="UP000014417"/>
    </source>
</evidence>
<dbReference type="EMBL" id="AGZR01000005">
    <property type="protein sequence ID" value="EPD33323.1"/>
    <property type="molecule type" value="Genomic_DNA"/>
</dbReference>
<feature type="site" description="Interaction with substrate tRNA" evidence="10">
    <location>
        <position position="105"/>
    </location>
</feature>
<accession>S2W0N9</accession>
<dbReference type="PANTHER" id="PTHR11088:SF60">
    <property type="entry name" value="TRNA DIMETHYLALLYLTRANSFERASE"/>
    <property type="match status" value="1"/>
</dbReference>
<dbReference type="NCBIfam" id="TIGR00174">
    <property type="entry name" value="miaA"/>
    <property type="match status" value="1"/>
</dbReference>
<keyword evidence="7 10" id="KW-0067">ATP-binding</keyword>
<dbReference type="InterPro" id="IPR027417">
    <property type="entry name" value="P-loop_NTPase"/>
</dbReference>
<feature type="binding site" evidence="10">
    <location>
        <begin position="15"/>
        <end position="20"/>
    </location>
    <ligand>
        <name>substrate</name>
    </ligand>
</feature>
<protein>
    <recommendedName>
        <fullName evidence="10">tRNA dimethylallyltransferase</fullName>
        <ecNumber evidence="10">2.5.1.75</ecNumber>
    </recommendedName>
    <alternativeName>
        <fullName evidence="10">Dimethylallyl diphosphate:tRNA dimethylallyltransferase</fullName>
        <shortName evidence="10">DMAPP:tRNA dimethylallyltransferase</shortName>
        <shortName evidence="10">DMATase</shortName>
    </alternativeName>
    <alternativeName>
        <fullName evidence="10">Isopentenyl-diphosphate:tRNA isopentenyltransferase</fullName>
        <shortName evidence="10">IPP transferase</shortName>
        <shortName evidence="10">IPPT</shortName>
        <shortName evidence="10">IPTase</shortName>
    </alternativeName>
</protein>
<dbReference type="AlphaFoldDB" id="S2W0N9"/>
<comment type="caution">
    <text evidence="14">The sequence shown here is derived from an EMBL/GenBank/DDBJ whole genome shotgun (WGS) entry which is preliminary data.</text>
</comment>
<dbReference type="SUPFAM" id="SSF52540">
    <property type="entry name" value="P-loop containing nucleoside triphosphate hydrolases"/>
    <property type="match status" value="2"/>
</dbReference>
<dbReference type="OrthoDB" id="9776390at2"/>
<comment type="function">
    <text evidence="2 10 12">Catalyzes the transfer of a dimethylallyl group onto the adenine at position 37 in tRNAs that read codons beginning with uridine, leading to the formation of N6-(dimethylallyl)adenosine (i(6)A).</text>
</comment>
<dbReference type="Gene3D" id="3.40.50.300">
    <property type="entry name" value="P-loop containing nucleotide triphosphate hydrolases"/>
    <property type="match status" value="1"/>
</dbReference>
<keyword evidence="15" id="KW-1185">Reference proteome</keyword>
<evidence type="ECO:0000256" key="4">
    <source>
        <dbReference type="ARBA" id="ARBA00022679"/>
    </source>
</evidence>
<dbReference type="Proteomes" id="UP000014417">
    <property type="component" value="Unassembled WGS sequence"/>
</dbReference>
<dbReference type="GO" id="GO:0052381">
    <property type="term" value="F:tRNA dimethylallyltransferase activity"/>
    <property type="evidence" value="ECO:0007669"/>
    <property type="project" value="UniProtKB-UniRule"/>
</dbReference>
<dbReference type="InterPro" id="IPR018022">
    <property type="entry name" value="IPT"/>
</dbReference>
<dbReference type="EC" id="2.5.1.75" evidence="10"/>
<comment type="subunit">
    <text evidence="10">Monomer.</text>
</comment>
<evidence type="ECO:0000256" key="8">
    <source>
        <dbReference type="ARBA" id="ARBA00022842"/>
    </source>
</evidence>
<evidence type="ECO:0000256" key="1">
    <source>
        <dbReference type="ARBA" id="ARBA00001946"/>
    </source>
</evidence>
<name>S2W0N9_9ACTN</name>
<keyword evidence="5 10" id="KW-0819">tRNA processing</keyword>
<keyword evidence="8 10" id="KW-0460">Magnesium</keyword>
<dbReference type="InterPro" id="IPR039657">
    <property type="entry name" value="Dimethylallyltransferase"/>
</dbReference>
<comment type="similarity">
    <text evidence="3 10 13">Belongs to the IPP transferase family.</text>
</comment>
<comment type="catalytic activity">
    <reaction evidence="9 10 11">
        <text>adenosine(37) in tRNA + dimethylallyl diphosphate = N(6)-dimethylallyladenosine(37) in tRNA + diphosphate</text>
        <dbReference type="Rhea" id="RHEA:26482"/>
        <dbReference type="Rhea" id="RHEA-COMP:10162"/>
        <dbReference type="Rhea" id="RHEA-COMP:10375"/>
        <dbReference type="ChEBI" id="CHEBI:33019"/>
        <dbReference type="ChEBI" id="CHEBI:57623"/>
        <dbReference type="ChEBI" id="CHEBI:74411"/>
        <dbReference type="ChEBI" id="CHEBI:74415"/>
        <dbReference type="EC" id="2.5.1.75"/>
    </reaction>
</comment>
<feature type="site" description="Interaction with substrate tRNA" evidence="10">
    <location>
        <position position="126"/>
    </location>
</feature>
<comment type="cofactor">
    <cofactor evidence="1 10">
        <name>Mg(2+)</name>
        <dbReference type="ChEBI" id="CHEBI:18420"/>
    </cofactor>
</comment>
<dbReference type="HOGENOM" id="CLU_032616_0_1_11"/>
<evidence type="ECO:0000256" key="10">
    <source>
        <dbReference type="HAMAP-Rule" id="MF_00185"/>
    </source>
</evidence>
<proteinExistence type="inferred from homology"/>
<sequence>MSQQVPPLIVLVGPTASGKSSLAIELAKRIGKAEVINGDSMLVYRGMDIGTAKPSKEERAEIPHHLVDVLNVTETAAVADFQRMARTAIAEVRSRSAVPILVGGSNLYVRAVVDKFDFPGTDPSVRAKWQAKCDEIGPHALHEVLGEKAPEAADRIEPGNGRRIVRALEIFELTGSVSGKLPEPRYELENVHQFGIRIARSVLDKRIADRVEKMWQDGLVDEVRGLIPKGLRKGLTASRGLGYQQVLAMLNGEISEEEAKEQTIVGTRKFSRKQLGWFRRDPRITWLYAGDPENVSKVLMQLGTGLGNSFGPAN</sequence>